<evidence type="ECO:0000313" key="7">
    <source>
        <dbReference type="Proteomes" id="UP000809829"/>
    </source>
</evidence>
<dbReference type="PANTHER" id="PTHR34653:SF1">
    <property type="entry name" value="FLAGELLAR HOOK-BASAL BODY COMPLEX PROTEIN FLIE"/>
    <property type="match status" value="1"/>
</dbReference>
<comment type="similarity">
    <text evidence="2 4">Belongs to the FliE family.</text>
</comment>
<evidence type="ECO:0000256" key="2">
    <source>
        <dbReference type="ARBA" id="ARBA00009272"/>
    </source>
</evidence>
<keyword evidence="6" id="KW-0969">Cilium</keyword>
<keyword evidence="6" id="KW-0282">Flagellum</keyword>
<dbReference type="InterPro" id="IPR001624">
    <property type="entry name" value="FliE"/>
</dbReference>
<proteinExistence type="inferred from homology"/>
<evidence type="ECO:0000256" key="3">
    <source>
        <dbReference type="ARBA" id="ARBA00023143"/>
    </source>
</evidence>
<evidence type="ECO:0000256" key="5">
    <source>
        <dbReference type="NCBIfam" id="TIGR00205"/>
    </source>
</evidence>
<keyword evidence="3 4" id="KW-0975">Bacterial flagellum</keyword>
<dbReference type="PANTHER" id="PTHR34653">
    <property type="match status" value="1"/>
</dbReference>
<dbReference type="NCBIfam" id="TIGR00205">
    <property type="entry name" value="fliE"/>
    <property type="match status" value="1"/>
</dbReference>
<evidence type="ECO:0000256" key="4">
    <source>
        <dbReference type="HAMAP-Rule" id="MF_00724"/>
    </source>
</evidence>
<dbReference type="Proteomes" id="UP000809829">
    <property type="component" value="Unassembled WGS sequence"/>
</dbReference>
<accession>A0ABS2QSB9</accession>
<dbReference type="Pfam" id="PF02049">
    <property type="entry name" value="FliE"/>
    <property type="match status" value="1"/>
</dbReference>
<comment type="subcellular location">
    <subcellularLocation>
        <location evidence="1 4">Bacterial flagellum basal body</location>
    </subcellularLocation>
</comment>
<name>A0ABS2QSB9_9BACI</name>
<dbReference type="RefSeq" id="WP_378912448.1">
    <property type="nucleotide sequence ID" value="NZ_JAFBFC010000001.1"/>
</dbReference>
<reference evidence="6 7" key="1">
    <citation type="submission" date="2021-01" db="EMBL/GenBank/DDBJ databases">
        <title>Genomic Encyclopedia of Type Strains, Phase IV (KMG-IV): sequencing the most valuable type-strain genomes for metagenomic binning, comparative biology and taxonomic classification.</title>
        <authorList>
            <person name="Goeker M."/>
        </authorList>
    </citation>
    <scope>NUCLEOTIDE SEQUENCE [LARGE SCALE GENOMIC DNA]</scope>
    <source>
        <strain evidence="6 7">DSM 104297</strain>
    </source>
</reference>
<keyword evidence="7" id="KW-1185">Reference proteome</keyword>
<evidence type="ECO:0000313" key="6">
    <source>
        <dbReference type="EMBL" id="MBM7701862.1"/>
    </source>
</evidence>
<dbReference type="PRINTS" id="PR01006">
    <property type="entry name" value="FLGHOOKFLIE"/>
</dbReference>
<gene>
    <name evidence="4" type="primary">fliE</name>
    <name evidence="6" type="ORF">JOC83_000688</name>
</gene>
<organism evidence="6 7">
    <name type="scientific">Priestia iocasae</name>
    <dbReference type="NCBI Taxonomy" id="2291674"/>
    <lineage>
        <taxon>Bacteria</taxon>
        <taxon>Bacillati</taxon>
        <taxon>Bacillota</taxon>
        <taxon>Bacilli</taxon>
        <taxon>Bacillales</taxon>
        <taxon>Bacillaceae</taxon>
        <taxon>Priestia</taxon>
    </lineage>
</organism>
<dbReference type="HAMAP" id="MF_00724">
    <property type="entry name" value="FliE"/>
    <property type="match status" value="1"/>
</dbReference>
<sequence>MINSITNQMPVTSSQVHKTQTVSAGNVNKQFSNFLSDSIHKLNESQNTSDAATEKLVRGESIDLHEVMIASQKASIQLQTTIEIRNKAVEAYQEIMRMPI</sequence>
<protein>
    <recommendedName>
        <fullName evidence="4 5">Flagellar hook-basal body complex protein FliE</fullName>
    </recommendedName>
</protein>
<evidence type="ECO:0000256" key="1">
    <source>
        <dbReference type="ARBA" id="ARBA00004117"/>
    </source>
</evidence>
<dbReference type="EMBL" id="JAFBFC010000001">
    <property type="protein sequence ID" value="MBM7701862.1"/>
    <property type="molecule type" value="Genomic_DNA"/>
</dbReference>
<keyword evidence="6" id="KW-0966">Cell projection</keyword>
<comment type="caution">
    <text evidence="6">The sequence shown here is derived from an EMBL/GenBank/DDBJ whole genome shotgun (WGS) entry which is preliminary data.</text>
</comment>